<dbReference type="AlphaFoldDB" id="A0AAE6ZFT8"/>
<evidence type="ECO:0000313" key="9">
    <source>
        <dbReference type="Proteomes" id="UP000502421"/>
    </source>
</evidence>
<evidence type="ECO:0000256" key="1">
    <source>
        <dbReference type="ARBA" id="ARBA00004442"/>
    </source>
</evidence>
<evidence type="ECO:0000256" key="3">
    <source>
        <dbReference type="ARBA" id="ARBA00022729"/>
    </source>
</evidence>
<dbReference type="EMBL" id="CP051205">
    <property type="protein sequence ID" value="QJB32183.1"/>
    <property type="molecule type" value="Genomic_DNA"/>
</dbReference>
<dbReference type="SUPFAM" id="SSF48452">
    <property type="entry name" value="TPR-like"/>
    <property type="match status" value="1"/>
</dbReference>
<evidence type="ECO:0000259" key="6">
    <source>
        <dbReference type="Pfam" id="PF07980"/>
    </source>
</evidence>
<accession>A0AAE6ZFT8</accession>
<dbReference type="InterPro" id="IPR012944">
    <property type="entry name" value="SusD_RagB_dom"/>
</dbReference>
<dbReference type="InterPro" id="IPR011990">
    <property type="entry name" value="TPR-like_helical_dom_sf"/>
</dbReference>
<name>A0AAE6ZFT8_9BACT</name>
<dbReference type="Pfam" id="PF14322">
    <property type="entry name" value="SusD-like_3"/>
    <property type="match status" value="1"/>
</dbReference>
<evidence type="ECO:0000256" key="5">
    <source>
        <dbReference type="ARBA" id="ARBA00023237"/>
    </source>
</evidence>
<dbReference type="InterPro" id="IPR033985">
    <property type="entry name" value="SusD-like_N"/>
</dbReference>
<feature type="domain" description="RagB/SusD" evidence="6">
    <location>
        <begin position="343"/>
        <end position="418"/>
    </location>
</feature>
<dbReference type="PROSITE" id="PS51257">
    <property type="entry name" value="PROKAR_LIPOPROTEIN"/>
    <property type="match status" value="1"/>
</dbReference>
<protein>
    <submittedName>
        <fullName evidence="8">RagB/SusD family nutrient uptake outer membrane protein</fullName>
    </submittedName>
</protein>
<dbReference type="RefSeq" id="WP_168804433.1">
    <property type="nucleotide sequence ID" value="NZ_CP051205.1"/>
</dbReference>
<proteinExistence type="inferred from homology"/>
<feature type="domain" description="SusD-like N-terminal" evidence="7">
    <location>
        <begin position="22"/>
        <end position="241"/>
    </location>
</feature>
<sequence>MKLKSFLIAGLTGLLTLSSCSKFLEEKSQSEVIPKTAVDYRELLTGSGYMTNDEPMGFLYFMDDDVDFFMEYANDESYVVGSYDARYNYLWYTWQPRLADRNGVGDLIAEDPSATAYFRYYKWIMGCNAVLDNIDNAVGSQQDKNRVKAEALAVRAMYYFRLANLYGEPYNRNPQSLCVPMKLNSGIVSGPTPQHTVAEVYTQVVNDLKEACRLMDPLPIARRDYHINQPAIHILLSRVYLYMEKWQESVAEADKAFEQGSKLADMTTLDTKSGTWLTYNNVEVEWVFGGNTQPNQTTYVPAATFLSTFDQQDARLRVGISISEQTFVPLLSKLPSGANLAQTIRASEALLNRAEANVQLGNLAPALKDLNDLRRKRITGYTDEAIADKATLLQAVREERRKEFCFECFRWFDLRRYGMPAISHRYKHELGETCCNTN</sequence>
<evidence type="ECO:0000256" key="2">
    <source>
        <dbReference type="ARBA" id="ARBA00006275"/>
    </source>
</evidence>
<reference evidence="9" key="1">
    <citation type="submission" date="2020-04" db="EMBL/GenBank/DDBJ databases">
        <authorList>
            <person name="Kittiwongwattana C."/>
        </authorList>
    </citation>
    <scope>NUCLEOTIDE SEQUENCE [LARGE SCALE GENOMIC DNA]</scope>
    <source>
        <strain evidence="9">1310</strain>
    </source>
</reference>
<keyword evidence="4" id="KW-0472">Membrane</keyword>
<gene>
    <name evidence="8" type="ORF">HF329_12940</name>
</gene>
<organism evidence="8 9">
    <name type="scientific">Chitinophaga oryzae</name>
    <dbReference type="NCBI Taxonomy" id="2725414"/>
    <lineage>
        <taxon>Bacteria</taxon>
        <taxon>Pseudomonadati</taxon>
        <taxon>Bacteroidota</taxon>
        <taxon>Chitinophagia</taxon>
        <taxon>Chitinophagales</taxon>
        <taxon>Chitinophagaceae</taxon>
        <taxon>Chitinophaga</taxon>
    </lineage>
</organism>
<keyword evidence="5" id="KW-0998">Cell outer membrane</keyword>
<evidence type="ECO:0000313" key="8">
    <source>
        <dbReference type="EMBL" id="QJB32183.1"/>
    </source>
</evidence>
<dbReference type="Pfam" id="PF07980">
    <property type="entry name" value="SusD_RagB"/>
    <property type="match status" value="1"/>
</dbReference>
<comment type="subcellular location">
    <subcellularLocation>
        <location evidence="1">Cell outer membrane</location>
    </subcellularLocation>
</comment>
<dbReference type="KEGG" id="coy:HF329_12940"/>
<dbReference type="Proteomes" id="UP000502421">
    <property type="component" value="Chromosome"/>
</dbReference>
<evidence type="ECO:0000256" key="4">
    <source>
        <dbReference type="ARBA" id="ARBA00023136"/>
    </source>
</evidence>
<keyword evidence="3" id="KW-0732">Signal</keyword>
<evidence type="ECO:0000259" key="7">
    <source>
        <dbReference type="Pfam" id="PF14322"/>
    </source>
</evidence>
<dbReference type="CDD" id="cd08977">
    <property type="entry name" value="SusD"/>
    <property type="match status" value="1"/>
</dbReference>
<dbReference type="GO" id="GO:0009279">
    <property type="term" value="C:cell outer membrane"/>
    <property type="evidence" value="ECO:0007669"/>
    <property type="project" value="UniProtKB-SubCell"/>
</dbReference>
<comment type="similarity">
    <text evidence="2">Belongs to the SusD family.</text>
</comment>
<dbReference type="Gene3D" id="1.25.40.390">
    <property type="match status" value="1"/>
</dbReference>